<dbReference type="EMBL" id="UYSU01032451">
    <property type="protein sequence ID" value="VDL89560.1"/>
    <property type="molecule type" value="Genomic_DNA"/>
</dbReference>
<dbReference type="InterPro" id="IPR045115">
    <property type="entry name" value="BOL2"/>
</dbReference>
<dbReference type="PANTHER" id="PTHR12735">
    <property type="entry name" value="BOLA-LIKE PROTEIN-RELATED"/>
    <property type="match status" value="1"/>
</dbReference>
<dbReference type="InterPro" id="IPR002634">
    <property type="entry name" value="BolA"/>
</dbReference>
<proteinExistence type="inferred from homology"/>
<name>A0A183SG27_SCHSO</name>
<evidence type="ECO:0000313" key="3">
    <source>
        <dbReference type="Proteomes" id="UP000275846"/>
    </source>
</evidence>
<dbReference type="Gene3D" id="3.10.20.90">
    <property type="entry name" value="Phosphatidylinositol 3-kinase Catalytic Subunit, Chain A, domain 1"/>
    <property type="match status" value="1"/>
</dbReference>
<organism evidence="4">
    <name type="scientific">Schistocephalus solidus</name>
    <name type="common">Tapeworm</name>
    <dbReference type="NCBI Taxonomy" id="70667"/>
    <lineage>
        <taxon>Eukaryota</taxon>
        <taxon>Metazoa</taxon>
        <taxon>Spiralia</taxon>
        <taxon>Lophotrochozoa</taxon>
        <taxon>Platyhelminthes</taxon>
        <taxon>Cestoda</taxon>
        <taxon>Eucestoda</taxon>
        <taxon>Diphyllobothriidea</taxon>
        <taxon>Diphyllobothriidae</taxon>
        <taxon>Schistocephalus</taxon>
    </lineage>
</organism>
<dbReference type="WBParaSite" id="SSLN_0000327501-mRNA-1">
    <property type="protein sequence ID" value="SSLN_0000327501-mRNA-1"/>
    <property type="gene ID" value="SSLN_0000327501"/>
</dbReference>
<evidence type="ECO:0000313" key="2">
    <source>
        <dbReference type="EMBL" id="VDL89560.1"/>
    </source>
</evidence>
<dbReference type="AlphaFoldDB" id="A0A183SG27"/>
<dbReference type="SUPFAM" id="SSF82657">
    <property type="entry name" value="BolA-like"/>
    <property type="match status" value="1"/>
</dbReference>
<keyword evidence="3" id="KW-1185">Reference proteome</keyword>
<reference evidence="2 3" key="2">
    <citation type="submission" date="2018-11" db="EMBL/GenBank/DDBJ databases">
        <authorList>
            <consortium name="Pathogen Informatics"/>
        </authorList>
    </citation>
    <scope>NUCLEOTIDE SEQUENCE [LARGE SCALE GENOMIC DNA]</scope>
    <source>
        <strain evidence="2 3">NST_G2</strain>
    </source>
</reference>
<sequence length="87" mass="10016">MSVSEGDVRSRLEALEPEHLEIKDFSDGCGLKFDVLIVSDHFEGKPLLQRHRLVNNLLKKEMESIHALTLNTLTKKQWEERQNASES</sequence>
<dbReference type="Proteomes" id="UP000275846">
    <property type="component" value="Unassembled WGS sequence"/>
</dbReference>
<comment type="similarity">
    <text evidence="1">Belongs to the BolA/IbaG family.</text>
</comment>
<dbReference type="GO" id="GO:0006879">
    <property type="term" value="P:intracellular iron ion homeostasis"/>
    <property type="evidence" value="ECO:0007669"/>
    <property type="project" value="InterPro"/>
</dbReference>
<evidence type="ECO:0000313" key="4">
    <source>
        <dbReference type="WBParaSite" id="SSLN_0000327501-mRNA-1"/>
    </source>
</evidence>
<evidence type="ECO:0000256" key="1">
    <source>
        <dbReference type="RuleBase" id="RU003860"/>
    </source>
</evidence>
<protein>
    <submittedName>
        <fullName evidence="4">BolA-like protein 2</fullName>
    </submittedName>
</protein>
<reference evidence="4" key="1">
    <citation type="submission" date="2016-06" db="UniProtKB">
        <authorList>
            <consortium name="WormBaseParasite"/>
        </authorList>
    </citation>
    <scope>IDENTIFICATION</scope>
</reference>
<dbReference type="Pfam" id="PF01722">
    <property type="entry name" value="BolA"/>
    <property type="match status" value="1"/>
</dbReference>
<dbReference type="GO" id="GO:0005634">
    <property type="term" value="C:nucleus"/>
    <property type="evidence" value="ECO:0007669"/>
    <property type="project" value="TreeGrafter"/>
</dbReference>
<dbReference type="GO" id="GO:0051537">
    <property type="term" value="F:2 iron, 2 sulfur cluster binding"/>
    <property type="evidence" value="ECO:0007669"/>
    <property type="project" value="InterPro"/>
</dbReference>
<gene>
    <name evidence="2" type="ORF">SSLN_LOCUS3175</name>
</gene>
<dbReference type="STRING" id="70667.A0A183SG27"/>
<dbReference type="GO" id="GO:0051604">
    <property type="term" value="P:protein maturation"/>
    <property type="evidence" value="ECO:0007669"/>
    <property type="project" value="InterPro"/>
</dbReference>
<dbReference type="GO" id="GO:0005829">
    <property type="term" value="C:cytosol"/>
    <property type="evidence" value="ECO:0007669"/>
    <property type="project" value="TreeGrafter"/>
</dbReference>
<dbReference type="OrthoDB" id="4983at2759"/>
<dbReference type="PIRSF" id="PIRSF003113">
    <property type="entry name" value="BolA"/>
    <property type="match status" value="1"/>
</dbReference>
<accession>A0A183SG27</accession>
<dbReference type="InterPro" id="IPR036065">
    <property type="entry name" value="BolA-like_sf"/>
</dbReference>
<dbReference type="PANTHER" id="PTHR12735:SF27">
    <property type="entry name" value="BOLA-LIKE PROTEIN 2"/>
    <property type="match status" value="1"/>
</dbReference>